<dbReference type="OrthoDB" id="8912194at2"/>
<dbReference type="Gene3D" id="3.40.190.170">
    <property type="entry name" value="Bacterial extracellular solute-binding protein, family 7"/>
    <property type="match status" value="1"/>
</dbReference>
<dbReference type="Pfam" id="PF03480">
    <property type="entry name" value="DctP"/>
    <property type="match status" value="1"/>
</dbReference>
<protein>
    <submittedName>
        <fullName evidence="3">C4-dicarboxylate ABC transporter substrate-binding protein</fullName>
    </submittedName>
</protein>
<dbReference type="CDD" id="cd13665">
    <property type="entry name" value="PBP2_TRAP_Dctp3_4"/>
    <property type="match status" value="1"/>
</dbReference>
<accession>A0A194AL28</accession>
<feature type="signal peptide" evidence="2">
    <location>
        <begin position="1"/>
        <end position="22"/>
    </location>
</feature>
<keyword evidence="1 2" id="KW-0732">Signal</keyword>
<dbReference type="NCBIfam" id="NF037995">
    <property type="entry name" value="TRAP_S1"/>
    <property type="match status" value="1"/>
</dbReference>
<dbReference type="PANTHER" id="PTHR33376">
    <property type="match status" value="1"/>
</dbReference>
<evidence type="ECO:0000256" key="2">
    <source>
        <dbReference type="SAM" id="SignalP"/>
    </source>
</evidence>
<dbReference type="InterPro" id="IPR038404">
    <property type="entry name" value="TRAP_DctP_sf"/>
</dbReference>
<dbReference type="AlphaFoldDB" id="A0A194AL28"/>
<dbReference type="PANTHER" id="PTHR33376:SF15">
    <property type="entry name" value="BLL6794 PROTEIN"/>
    <property type="match status" value="1"/>
</dbReference>
<dbReference type="Proteomes" id="UP000095200">
    <property type="component" value="Unassembled WGS sequence"/>
</dbReference>
<evidence type="ECO:0000313" key="3">
    <source>
        <dbReference type="EMBL" id="GAU09950.1"/>
    </source>
</evidence>
<dbReference type="EMBL" id="BDFE01000022">
    <property type="protein sequence ID" value="GAU09950.1"/>
    <property type="molecule type" value="Genomic_DNA"/>
</dbReference>
<comment type="caution">
    <text evidence="3">The sequence shown here is derived from an EMBL/GenBank/DDBJ whole genome shotgun (WGS) entry which is preliminary data.</text>
</comment>
<sequence>MILAIGVCCLVFGCLGASPALAGPITLRYANFPPASTFPCVQMERWKKEVEKRTDGQVSIETYPGGTLLGAKNMLRGVMKGQADIGCLCMSYQPGVFPMTTVAELPVGFASSAVASRVLYELYRMHTPKEFAKVKVLALFTSAPTNIMSRVPVRSITDFTGLELRASGMASRVLDRLGATPVSMPMPETPEALQKGLVKGLMSSLEVMQDMNFAEYCPYVTRTDFQVYPFAVIMNKRAFDRLPVAVQKVLDDLILEQSVWTGRYMDEHVLDSLAWSQKTYGVETITLDREQHALMQEKLAPLIEEWKAKATDKGVDAEAVLADLYRLRDTYQP</sequence>
<feature type="chain" id="PRO_5008507642" evidence="2">
    <location>
        <begin position="23"/>
        <end position="333"/>
    </location>
</feature>
<evidence type="ECO:0000256" key="1">
    <source>
        <dbReference type="ARBA" id="ARBA00022729"/>
    </source>
</evidence>
<gene>
    <name evidence="3" type="ORF">DPF_2686</name>
</gene>
<evidence type="ECO:0000313" key="4">
    <source>
        <dbReference type="Proteomes" id="UP000095200"/>
    </source>
</evidence>
<dbReference type="InterPro" id="IPR018389">
    <property type="entry name" value="DctP_fam"/>
</dbReference>
<organism evidence="3 4">
    <name type="scientific">Desulfoplanes formicivorans</name>
    <dbReference type="NCBI Taxonomy" id="1592317"/>
    <lineage>
        <taxon>Bacteria</taxon>
        <taxon>Pseudomonadati</taxon>
        <taxon>Thermodesulfobacteriota</taxon>
        <taxon>Desulfovibrionia</taxon>
        <taxon>Desulfovibrionales</taxon>
        <taxon>Desulfoplanaceae</taxon>
        <taxon>Desulfoplanes</taxon>
    </lineage>
</organism>
<proteinExistence type="predicted"/>
<keyword evidence="4" id="KW-1185">Reference proteome</keyword>
<reference evidence="4" key="1">
    <citation type="submission" date="2016-06" db="EMBL/GenBank/DDBJ databases">
        <title>Draft genome sequence of Desulfoplanes formicivorans strain Pf12B.</title>
        <authorList>
            <person name="Watanabe M."/>
            <person name="Kojima H."/>
            <person name="Fukui M."/>
        </authorList>
    </citation>
    <scope>NUCLEOTIDE SEQUENCE [LARGE SCALE GENOMIC DNA]</scope>
    <source>
        <strain evidence="4">Pf12B</strain>
    </source>
</reference>
<dbReference type="GO" id="GO:0055085">
    <property type="term" value="P:transmembrane transport"/>
    <property type="evidence" value="ECO:0007669"/>
    <property type="project" value="InterPro"/>
</dbReference>
<name>A0A194AL28_9BACT</name>
<dbReference type="STRING" id="1592317.DPF_2686"/>